<keyword evidence="1" id="KW-1133">Transmembrane helix</keyword>
<gene>
    <name evidence="2" type="ORF">SAMN05216219_1033</name>
</gene>
<sequence>MTHRAASGLPTPLVWGLAAGYSALVLGAGVWVSLATGNWFAVLFAIGLTAPVEVLLLSRHRRRKAAVATVSAPAVRSE</sequence>
<dbReference type="OrthoDB" id="5123555at2"/>
<dbReference type="AlphaFoldDB" id="A0A1I4ZSC5"/>
<organism evidence="2 3">
    <name type="scientific">Mycetocola miduiensis</name>
    <dbReference type="NCBI Taxonomy" id="995034"/>
    <lineage>
        <taxon>Bacteria</taxon>
        <taxon>Bacillati</taxon>
        <taxon>Actinomycetota</taxon>
        <taxon>Actinomycetes</taxon>
        <taxon>Micrococcales</taxon>
        <taxon>Microbacteriaceae</taxon>
        <taxon>Mycetocola</taxon>
    </lineage>
</organism>
<feature type="transmembrane region" description="Helical" evidence="1">
    <location>
        <begin position="12"/>
        <end position="33"/>
    </location>
</feature>
<protein>
    <submittedName>
        <fullName evidence="2">Uncharacterized protein</fullName>
    </submittedName>
</protein>
<keyword evidence="1" id="KW-0472">Membrane</keyword>
<keyword evidence="3" id="KW-1185">Reference proteome</keyword>
<accession>A0A1I4ZSC5</accession>
<keyword evidence="1" id="KW-0812">Transmembrane</keyword>
<name>A0A1I4ZSC5_9MICO</name>
<evidence type="ECO:0000256" key="1">
    <source>
        <dbReference type="SAM" id="Phobius"/>
    </source>
</evidence>
<evidence type="ECO:0000313" key="3">
    <source>
        <dbReference type="Proteomes" id="UP000198867"/>
    </source>
</evidence>
<proteinExistence type="predicted"/>
<feature type="transmembrane region" description="Helical" evidence="1">
    <location>
        <begin position="39"/>
        <end position="57"/>
    </location>
</feature>
<dbReference type="Proteomes" id="UP000198867">
    <property type="component" value="Unassembled WGS sequence"/>
</dbReference>
<dbReference type="EMBL" id="FOVM01000002">
    <property type="protein sequence ID" value="SFN53151.1"/>
    <property type="molecule type" value="Genomic_DNA"/>
</dbReference>
<dbReference type="RefSeq" id="WP_090709416.1">
    <property type="nucleotide sequence ID" value="NZ_FOVM01000002.1"/>
</dbReference>
<evidence type="ECO:0000313" key="2">
    <source>
        <dbReference type="EMBL" id="SFN53151.1"/>
    </source>
</evidence>
<reference evidence="3" key="1">
    <citation type="submission" date="2016-10" db="EMBL/GenBank/DDBJ databases">
        <authorList>
            <person name="Varghese N."/>
            <person name="Submissions S."/>
        </authorList>
    </citation>
    <scope>NUCLEOTIDE SEQUENCE [LARGE SCALE GENOMIC DNA]</scope>
    <source>
        <strain evidence="3">CGMCC 1.11101</strain>
    </source>
</reference>